<gene>
    <name evidence="10" type="ORF">BS101_04580</name>
</gene>
<evidence type="ECO:0000259" key="9">
    <source>
        <dbReference type="PROSITE" id="PS51755"/>
    </source>
</evidence>
<dbReference type="RefSeq" id="WP_073537750.1">
    <property type="nucleotide sequence ID" value="NZ_CP018335.1"/>
</dbReference>
<dbReference type="SUPFAM" id="SSF46894">
    <property type="entry name" value="C-terminal effector domain of the bipartite response regulators"/>
    <property type="match status" value="1"/>
</dbReference>
<keyword evidence="2" id="KW-0805">Transcription regulation</keyword>
<evidence type="ECO:0000256" key="1">
    <source>
        <dbReference type="ARBA" id="ARBA00018672"/>
    </source>
</evidence>
<dbReference type="CDD" id="cd17574">
    <property type="entry name" value="REC_OmpR"/>
    <property type="match status" value="1"/>
</dbReference>
<feature type="modified residue" description="4-aspartylphosphate" evidence="6">
    <location>
        <position position="52"/>
    </location>
</feature>
<dbReference type="InterPro" id="IPR036388">
    <property type="entry name" value="WH-like_DNA-bd_sf"/>
</dbReference>
<dbReference type="InterPro" id="IPR011006">
    <property type="entry name" value="CheY-like_superfamily"/>
</dbReference>
<dbReference type="GO" id="GO:0032993">
    <property type="term" value="C:protein-DNA complex"/>
    <property type="evidence" value="ECO:0007669"/>
    <property type="project" value="TreeGrafter"/>
</dbReference>
<dbReference type="AlphaFoldDB" id="A0A1L5F4W9"/>
<keyword evidence="3 7" id="KW-0238">DNA-binding</keyword>
<dbReference type="InterPro" id="IPR039420">
    <property type="entry name" value="WalR-like"/>
</dbReference>
<dbReference type="InterPro" id="IPR001789">
    <property type="entry name" value="Sig_transdc_resp-reg_receiver"/>
</dbReference>
<organism evidence="10 11">
    <name type="scientific">Clostridium kluyveri</name>
    <dbReference type="NCBI Taxonomy" id="1534"/>
    <lineage>
        <taxon>Bacteria</taxon>
        <taxon>Bacillati</taxon>
        <taxon>Bacillota</taxon>
        <taxon>Clostridia</taxon>
        <taxon>Eubacteriales</taxon>
        <taxon>Clostridiaceae</taxon>
        <taxon>Clostridium</taxon>
    </lineage>
</organism>
<evidence type="ECO:0000313" key="11">
    <source>
        <dbReference type="Proteomes" id="UP000184604"/>
    </source>
</evidence>
<dbReference type="InterPro" id="IPR001867">
    <property type="entry name" value="OmpR/PhoB-type_DNA-bd"/>
</dbReference>
<dbReference type="Pfam" id="PF00486">
    <property type="entry name" value="Trans_reg_C"/>
    <property type="match status" value="1"/>
</dbReference>
<reference evidence="10 11" key="1">
    <citation type="submission" date="2016-12" db="EMBL/GenBank/DDBJ databases">
        <title>Complete genome sequence of Clostridium kluyveri JZZ isolated from the pit mud of a Chinese flavor liquor-making factory.</title>
        <authorList>
            <person name="Wang Y."/>
        </authorList>
    </citation>
    <scope>NUCLEOTIDE SEQUENCE [LARGE SCALE GENOMIC DNA]</scope>
    <source>
        <strain evidence="10 11">JZZ</strain>
    </source>
</reference>
<dbReference type="GO" id="GO:0006355">
    <property type="term" value="P:regulation of DNA-templated transcription"/>
    <property type="evidence" value="ECO:0007669"/>
    <property type="project" value="InterPro"/>
</dbReference>
<dbReference type="OrthoDB" id="9790454at2"/>
<sequence length="228" mass="26536">MSKKIYLVEDEFNLNILLEKYLKNEGYDVTTFSDGSCAKNRIKDMPDLWILDIMLPDINGYALIKCIKENNENTPVIFISAKNEEFDRVVGLELGSDDYLSKPFLPRELVIRTNNLIEKIYGTTSETQNLNIQIGQYLINKKQRTVLFKGKELRLTSKEFDLLSYLIENKNSLTLREQILTNVWGNNYFGSSRVVDDTIRRLRKKVNKLTIETIYGYGYKLVNSHENI</sequence>
<keyword evidence="6" id="KW-0597">Phosphoprotein</keyword>
<dbReference type="GO" id="GO:0000156">
    <property type="term" value="F:phosphorelay response regulator activity"/>
    <property type="evidence" value="ECO:0007669"/>
    <property type="project" value="TreeGrafter"/>
</dbReference>
<accession>A0A1L5F4W9</accession>
<dbReference type="PROSITE" id="PS51755">
    <property type="entry name" value="OMPR_PHOB"/>
    <property type="match status" value="1"/>
</dbReference>
<dbReference type="InterPro" id="IPR016032">
    <property type="entry name" value="Sig_transdc_resp-reg_C-effctor"/>
</dbReference>
<dbReference type="SMART" id="SM00862">
    <property type="entry name" value="Trans_reg_C"/>
    <property type="match status" value="1"/>
</dbReference>
<dbReference type="Gene3D" id="6.10.250.690">
    <property type="match status" value="1"/>
</dbReference>
<evidence type="ECO:0000256" key="6">
    <source>
        <dbReference type="PROSITE-ProRule" id="PRU00169"/>
    </source>
</evidence>
<keyword evidence="4" id="KW-0804">Transcription</keyword>
<evidence type="ECO:0000256" key="4">
    <source>
        <dbReference type="ARBA" id="ARBA00023163"/>
    </source>
</evidence>
<dbReference type="SUPFAM" id="SSF52172">
    <property type="entry name" value="CheY-like"/>
    <property type="match status" value="1"/>
</dbReference>
<evidence type="ECO:0000256" key="2">
    <source>
        <dbReference type="ARBA" id="ARBA00023015"/>
    </source>
</evidence>
<dbReference type="PROSITE" id="PS50110">
    <property type="entry name" value="RESPONSE_REGULATORY"/>
    <property type="match status" value="1"/>
</dbReference>
<dbReference type="PANTHER" id="PTHR48111">
    <property type="entry name" value="REGULATOR OF RPOS"/>
    <property type="match status" value="1"/>
</dbReference>
<dbReference type="CDD" id="cd00383">
    <property type="entry name" value="trans_reg_C"/>
    <property type="match status" value="1"/>
</dbReference>
<feature type="DNA-binding region" description="OmpR/PhoB-type" evidence="7">
    <location>
        <begin position="129"/>
        <end position="223"/>
    </location>
</feature>
<feature type="domain" description="OmpR/PhoB-type" evidence="9">
    <location>
        <begin position="129"/>
        <end position="223"/>
    </location>
</feature>
<dbReference type="GO" id="GO:0005829">
    <property type="term" value="C:cytosol"/>
    <property type="evidence" value="ECO:0007669"/>
    <property type="project" value="TreeGrafter"/>
</dbReference>
<dbReference type="SMART" id="SM00448">
    <property type="entry name" value="REC"/>
    <property type="match status" value="1"/>
</dbReference>
<evidence type="ECO:0000313" key="10">
    <source>
        <dbReference type="EMBL" id="APM38059.1"/>
    </source>
</evidence>
<evidence type="ECO:0000256" key="3">
    <source>
        <dbReference type="ARBA" id="ARBA00023125"/>
    </source>
</evidence>
<feature type="domain" description="Response regulatory" evidence="8">
    <location>
        <begin position="4"/>
        <end position="117"/>
    </location>
</feature>
<evidence type="ECO:0000256" key="5">
    <source>
        <dbReference type="ARBA" id="ARBA00024867"/>
    </source>
</evidence>
<dbReference type="GO" id="GO:0000976">
    <property type="term" value="F:transcription cis-regulatory region binding"/>
    <property type="evidence" value="ECO:0007669"/>
    <property type="project" value="TreeGrafter"/>
</dbReference>
<protein>
    <recommendedName>
        <fullName evidence="1">Stage 0 sporulation protein A homolog</fullName>
    </recommendedName>
</protein>
<name>A0A1L5F4W9_CLOKL</name>
<dbReference type="Gene3D" id="3.40.50.2300">
    <property type="match status" value="1"/>
</dbReference>
<dbReference type="Pfam" id="PF00072">
    <property type="entry name" value="Response_reg"/>
    <property type="match status" value="1"/>
</dbReference>
<dbReference type="EMBL" id="CP018335">
    <property type="protein sequence ID" value="APM38059.1"/>
    <property type="molecule type" value="Genomic_DNA"/>
</dbReference>
<dbReference type="PANTHER" id="PTHR48111:SF24">
    <property type="entry name" value="TRANSCRIPTIONAL REGULATORY PROTEIN CSSR"/>
    <property type="match status" value="1"/>
</dbReference>
<dbReference type="Gene3D" id="1.10.10.10">
    <property type="entry name" value="Winged helix-like DNA-binding domain superfamily/Winged helix DNA-binding domain"/>
    <property type="match status" value="1"/>
</dbReference>
<comment type="function">
    <text evidence="5">May play the central regulatory role in sporulation. It may be an element of the effector pathway responsible for the activation of sporulation genes in response to nutritional stress. Spo0A may act in concert with spo0H (a sigma factor) to control the expression of some genes that are critical to the sporulation process.</text>
</comment>
<proteinExistence type="predicted"/>
<dbReference type="Proteomes" id="UP000184604">
    <property type="component" value="Chromosome"/>
</dbReference>
<evidence type="ECO:0000256" key="7">
    <source>
        <dbReference type="PROSITE-ProRule" id="PRU01091"/>
    </source>
</evidence>
<evidence type="ECO:0000259" key="8">
    <source>
        <dbReference type="PROSITE" id="PS50110"/>
    </source>
</evidence>